<evidence type="ECO:0000313" key="2">
    <source>
        <dbReference type="EMBL" id="TYP92019.1"/>
    </source>
</evidence>
<accession>A0A5D3YHL1</accession>
<organism evidence="2 3">
    <name type="scientific">Fodinibius salinus</name>
    <dbReference type="NCBI Taxonomy" id="860790"/>
    <lineage>
        <taxon>Bacteria</taxon>
        <taxon>Pseudomonadati</taxon>
        <taxon>Balneolota</taxon>
        <taxon>Balneolia</taxon>
        <taxon>Balneolales</taxon>
        <taxon>Balneolaceae</taxon>
        <taxon>Fodinibius</taxon>
    </lineage>
</organism>
<gene>
    <name evidence="2" type="ORF">LX73_2262</name>
</gene>
<feature type="region of interest" description="Disordered" evidence="1">
    <location>
        <begin position="631"/>
        <end position="679"/>
    </location>
</feature>
<proteinExistence type="predicted"/>
<comment type="caution">
    <text evidence="2">The sequence shown here is derived from an EMBL/GenBank/DDBJ whole genome shotgun (WGS) entry which is preliminary data.</text>
</comment>
<keyword evidence="3" id="KW-1185">Reference proteome</keyword>
<sequence>MNFDFLNQRSASENRGARKPSLWLLMAALMLISYSCATSSSSMEEMESTKTNIKPLSQVEAPTPDPRVGLEAGLFDAEEASWNMTMVAQKRPPEKYVGVTNSDLAFKGKYAIQGNYNGFLIWDISTPSSPKLVTDFLCPASQSDVSVYGDLLFVSGEGLGGRLDCGTEGIDKKVSEKRLRGIRIFNIDDIKNPEYVSNVQTCRGSHTHSVLKDPKDDENVYVYVSGSAPVRPSEELPGCSDAMPKEDPNSALFRIEVIKVPLDNPEKAEIVNSPRIFENLTEAPNHGMSPADAEQLAQAKEEGAFVAEIGGQPRIIPDRYVQIMLKQVMKEQGKTGEPTAADSAMLRKKLPEIIAERFGGNDEETEGPQRGPNQCHDITLYPEIGLAGGACEGYGLLLDINDPANPKRVDAVADSNFAYWHSATFNNEGDKVLFTDEWGGGGQPKCREKDPMEWGANAIFTISEDNTMDFQSYYKMPAPQTTQENCVAHNGSLIPIPDRDIMVQSWYQGGISVFDWTDPNNPVEIAFHDRGPVDSTQMQMGGSWSVYWYNGAIVNSEIARGLDIFKLEPSPYLTKNEIAAANTVTFEQLNPQGQPQYDWPATFALAKAYVDQLERNNGMSMNSISTVRKKLTKAENAPEAERREILTDVAEDVKKQGNNSSQPQKIRKLRNTLETLSTK</sequence>
<evidence type="ECO:0000313" key="3">
    <source>
        <dbReference type="Proteomes" id="UP000324595"/>
    </source>
</evidence>
<dbReference type="Proteomes" id="UP000324595">
    <property type="component" value="Unassembled WGS sequence"/>
</dbReference>
<protein>
    <submittedName>
        <fullName evidence="2">LVIVD repeat-containing protein</fullName>
    </submittedName>
</protein>
<name>A0A5D3YHL1_9BACT</name>
<dbReference type="AlphaFoldDB" id="A0A5D3YHL1"/>
<reference evidence="2 3" key="1">
    <citation type="submission" date="2019-07" db="EMBL/GenBank/DDBJ databases">
        <title>Genomic Encyclopedia of Archaeal and Bacterial Type Strains, Phase II (KMG-II): from individual species to whole genera.</title>
        <authorList>
            <person name="Goeker M."/>
        </authorList>
    </citation>
    <scope>NUCLEOTIDE SEQUENCE [LARGE SCALE GENOMIC DNA]</scope>
    <source>
        <strain evidence="2 3">DSM 21935</strain>
    </source>
</reference>
<evidence type="ECO:0000256" key="1">
    <source>
        <dbReference type="SAM" id="MobiDB-lite"/>
    </source>
</evidence>
<dbReference type="InterPro" id="IPR013211">
    <property type="entry name" value="LVIVD"/>
</dbReference>
<dbReference type="EMBL" id="VNHY01000004">
    <property type="protein sequence ID" value="TYP92019.1"/>
    <property type="molecule type" value="Genomic_DNA"/>
</dbReference>
<feature type="compositionally biased region" description="Basic and acidic residues" evidence="1">
    <location>
        <begin position="639"/>
        <end position="655"/>
    </location>
</feature>
<dbReference type="Pfam" id="PF08309">
    <property type="entry name" value="LVIVD"/>
    <property type="match status" value="1"/>
</dbReference>